<evidence type="ECO:0000256" key="1">
    <source>
        <dbReference type="SAM" id="MobiDB-lite"/>
    </source>
</evidence>
<dbReference type="OrthoDB" id="3798784at2759"/>
<keyword evidence="2" id="KW-1133">Transmembrane helix</keyword>
<feature type="compositionally biased region" description="Low complexity" evidence="1">
    <location>
        <begin position="281"/>
        <end position="292"/>
    </location>
</feature>
<feature type="region of interest" description="Disordered" evidence="1">
    <location>
        <begin position="62"/>
        <end position="95"/>
    </location>
</feature>
<reference evidence="3" key="1">
    <citation type="journal article" date="2020" name="Stud. Mycol.">
        <title>101 Dothideomycetes genomes: a test case for predicting lifestyles and emergence of pathogens.</title>
        <authorList>
            <person name="Haridas S."/>
            <person name="Albert R."/>
            <person name="Binder M."/>
            <person name="Bloem J."/>
            <person name="Labutti K."/>
            <person name="Salamov A."/>
            <person name="Andreopoulos B."/>
            <person name="Baker S."/>
            <person name="Barry K."/>
            <person name="Bills G."/>
            <person name="Bluhm B."/>
            <person name="Cannon C."/>
            <person name="Castanera R."/>
            <person name="Culley D."/>
            <person name="Daum C."/>
            <person name="Ezra D."/>
            <person name="Gonzalez J."/>
            <person name="Henrissat B."/>
            <person name="Kuo A."/>
            <person name="Liang C."/>
            <person name="Lipzen A."/>
            <person name="Lutzoni F."/>
            <person name="Magnuson J."/>
            <person name="Mondo S."/>
            <person name="Nolan M."/>
            <person name="Ohm R."/>
            <person name="Pangilinan J."/>
            <person name="Park H.-J."/>
            <person name="Ramirez L."/>
            <person name="Alfaro M."/>
            <person name="Sun H."/>
            <person name="Tritt A."/>
            <person name="Yoshinaga Y."/>
            <person name="Zwiers L.-H."/>
            <person name="Turgeon B."/>
            <person name="Goodwin S."/>
            <person name="Spatafora J."/>
            <person name="Crous P."/>
            <person name="Grigoriev I."/>
        </authorList>
    </citation>
    <scope>NUCLEOTIDE SEQUENCE</scope>
    <source>
        <strain evidence="3">CBS 113818</strain>
    </source>
</reference>
<keyword evidence="2" id="KW-0812">Transmembrane</keyword>
<proteinExistence type="predicted"/>
<name>A0A6A6ZJU8_9PLEO</name>
<feature type="compositionally biased region" description="Basic and acidic residues" evidence="1">
    <location>
        <begin position="421"/>
        <end position="442"/>
    </location>
</feature>
<sequence>MPNTNLIVAFVFAALFGSALLYLAIYFIHEYIHRRCLELDHWLRRITPPQWRRPCRHCEGTGLGLDVKEKSRSRSKGRSRSRGRKERSRGRRGDVRMIEAGTEWSDEGMVQRPRQVLPASPMIRGGGMEEQYNPWQDWQGQNGGAQQMGIGYPQGGAQQMGIAYPQAPVFPHVHAQMHPQMCQQPFPQAQQFMMPVPVPQQQDPCVAMPIPASVSSMPTYHKPHKAYTALFEQSQRAAQPKPKAKAKRVHKVQETDFIHFVDDYPPIIKESLKKKAAQQPTSGTSSSSSTSTEPAEEVPRTSIPQGTPRFAEPAAFQFPQYPVTWNAPTSYPRQWDANAGGGGRANEQARYASPYTRPEGRVSRESDVERRRQGPSNSFETTRCRASQRRDNLQDVGRRRSVAERRQRRGRNQNGESGADDILRKESDRPRSSVGSPKEKPPKVKTCADQPSSYERVPNMSPMPQPIVEEPASEGGSGDGRGVSASSKIRPMAPSMSSPMLDVRSLSRSPLSAASSLQ</sequence>
<accession>A0A6A6ZJU8</accession>
<feature type="compositionally biased region" description="Polar residues" evidence="1">
    <location>
        <begin position="374"/>
        <end position="385"/>
    </location>
</feature>
<feature type="compositionally biased region" description="Low complexity" evidence="1">
    <location>
        <begin position="504"/>
        <end position="518"/>
    </location>
</feature>
<dbReference type="AlphaFoldDB" id="A0A6A6ZJU8"/>
<feature type="compositionally biased region" description="Basic and acidic residues" evidence="1">
    <location>
        <begin position="388"/>
        <end position="405"/>
    </location>
</feature>
<dbReference type="Proteomes" id="UP000799424">
    <property type="component" value="Unassembled WGS sequence"/>
</dbReference>
<feature type="compositionally biased region" description="Basic residues" evidence="1">
    <location>
        <begin position="73"/>
        <end position="90"/>
    </location>
</feature>
<dbReference type="EMBL" id="MU006237">
    <property type="protein sequence ID" value="KAF2821310.1"/>
    <property type="molecule type" value="Genomic_DNA"/>
</dbReference>
<keyword evidence="4" id="KW-1185">Reference proteome</keyword>
<keyword evidence="2" id="KW-0472">Membrane</keyword>
<feature type="region of interest" description="Disordered" evidence="1">
    <location>
        <begin position="272"/>
        <end position="308"/>
    </location>
</feature>
<protein>
    <submittedName>
        <fullName evidence="3">Uncharacterized protein</fullName>
    </submittedName>
</protein>
<evidence type="ECO:0000313" key="4">
    <source>
        <dbReference type="Proteomes" id="UP000799424"/>
    </source>
</evidence>
<feature type="transmembrane region" description="Helical" evidence="2">
    <location>
        <begin position="6"/>
        <end position="28"/>
    </location>
</feature>
<feature type="region of interest" description="Disordered" evidence="1">
    <location>
        <begin position="332"/>
        <end position="518"/>
    </location>
</feature>
<gene>
    <name evidence="3" type="ORF">CC86DRAFT_411008</name>
</gene>
<evidence type="ECO:0000256" key="2">
    <source>
        <dbReference type="SAM" id="Phobius"/>
    </source>
</evidence>
<feature type="compositionally biased region" description="Basic and acidic residues" evidence="1">
    <location>
        <begin position="358"/>
        <end position="372"/>
    </location>
</feature>
<evidence type="ECO:0000313" key="3">
    <source>
        <dbReference type="EMBL" id="KAF2821310.1"/>
    </source>
</evidence>
<organism evidence="3 4">
    <name type="scientific">Ophiobolus disseminans</name>
    <dbReference type="NCBI Taxonomy" id="1469910"/>
    <lineage>
        <taxon>Eukaryota</taxon>
        <taxon>Fungi</taxon>
        <taxon>Dikarya</taxon>
        <taxon>Ascomycota</taxon>
        <taxon>Pezizomycotina</taxon>
        <taxon>Dothideomycetes</taxon>
        <taxon>Pleosporomycetidae</taxon>
        <taxon>Pleosporales</taxon>
        <taxon>Pleosporineae</taxon>
        <taxon>Phaeosphaeriaceae</taxon>
        <taxon>Ophiobolus</taxon>
    </lineage>
</organism>